<sequence>MLPLQNTCNTFQIYPNKK</sequence>
<dbReference type="AlphaFoldDB" id="A0A0A9BSW1"/>
<proteinExistence type="predicted"/>
<organism evidence="1">
    <name type="scientific">Arundo donax</name>
    <name type="common">Giant reed</name>
    <name type="synonym">Donax arundinaceus</name>
    <dbReference type="NCBI Taxonomy" id="35708"/>
    <lineage>
        <taxon>Eukaryota</taxon>
        <taxon>Viridiplantae</taxon>
        <taxon>Streptophyta</taxon>
        <taxon>Embryophyta</taxon>
        <taxon>Tracheophyta</taxon>
        <taxon>Spermatophyta</taxon>
        <taxon>Magnoliopsida</taxon>
        <taxon>Liliopsida</taxon>
        <taxon>Poales</taxon>
        <taxon>Poaceae</taxon>
        <taxon>PACMAD clade</taxon>
        <taxon>Arundinoideae</taxon>
        <taxon>Arundineae</taxon>
        <taxon>Arundo</taxon>
    </lineage>
</organism>
<reference evidence="1" key="1">
    <citation type="submission" date="2014-09" db="EMBL/GenBank/DDBJ databases">
        <authorList>
            <person name="Magalhaes I.L.F."/>
            <person name="Oliveira U."/>
            <person name="Santos F.R."/>
            <person name="Vidigal T.H.D.A."/>
            <person name="Brescovit A.D."/>
            <person name="Santos A.J."/>
        </authorList>
    </citation>
    <scope>NUCLEOTIDE SEQUENCE</scope>
    <source>
        <tissue evidence="1">Shoot tissue taken approximately 20 cm above the soil surface</tissue>
    </source>
</reference>
<name>A0A0A9BSW1_ARUDO</name>
<dbReference type="EMBL" id="GBRH01232602">
    <property type="protein sequence ID" value="JAD65293.1"/>
    <property type="molecule type" value="Transcribed_RNA"/>
</dbReference>
<evidence type="ECO:0000313" key="1">
    <source>
        <dbReference type="EMBL" id="JAD65293.1"/>
    </source>
</evidence>
<reference evidence="1" key="2">
    <citation type="journal article" date="2015" name="Data Brief">
        <title>Shoot transcriptome of the giant reed, Arundo donax.</title>
        <authorList>
            <person name="Barrero R.A."/>
            <person name="Guerrero F.D."/>
            <person name="Moolhuijzen P."/>
            <person name="Goolsby J.A."/>
            <person name="Tidwell J."/>
            <person name="Bellgard S.E."/>
            <person name="Bellgard M.I."/>
        </authorList>
    </citation>
    <scope>NUCLEOTIDE SEQUENCE</scope>
    <source>
        <tissue evidence="1">Shoot tissue taken approximately 20 cm above the soil surface</tissue>
    </source>
</reference>
<protein>
    <submittedName>
        <fullName evidence="1">Uncharacterized protein</fullName>
    </submittedName>
</protein>
<accession>A0A0A9BSW1</accession>